<evidence type="ECO:0000313" key="3">
    <source>
        <dbReference type="Proteomes" id="UP000789390"/>
    </source>
</evidence>
<gene>
    <name evidence="2" type="ORF">DGAL_LOCUS12191</name>
</gene>
<feature type="signal peptide" evidence="1">
    <location>
        <begin position="1"/>
        <end position="23"/>
    </location>
</feature>
<organism evidence="2 3">
    <name type="scientific">Daphnia galeata</name>
    <dbReference type="NCBI Taxonomy" id="27404"/>
    <lineage>
        <taxon>Eukaryota</taxon>
        <taxon>Metazoa</taxon>
        <taxon>Ecdysozoa</taxon>
        <taxon>Arthropoda</taxon>
        <taxon>Crustacea</taxon>
        <taxon>Branchiopoda</taxon>
        <taxon>Diplostraca</taxon>
        <taxon>Cladocera</taxon>
        <taxon>Anomopoda</taxon>
        <taxon>Daphniidae</taxon>
        <taxon>Daphnia</taxon>
    </lineage>
</organism>
<proteinExistence type="predicted"/>
<accession>A0A8J2WML2</accession>
<reference evidence="2" key="1">
    <citation type="submission" date="2021-11" db="EMBL/GenBank/DDBJ databases">
        <authorList>
            <person name="Schell T."/>
        </authorList>
    </citation>
    <scope>NUCLEOTIDE SEQUENCE</scope>
    <source>
        <strain evidence="2">M5</strain>
    </source>
</reference>
<keyword evidence="1" id="KW-0732">Signal</keyword>
<name>A0A8J2WML2_9CRUS</name>
<dbReference type="PANTHER" id="PTHR47364:SF2">
    <property type="entry name" value="CYSTEINE PROTEINASE INHIBITOR 5"/>
    <property type="match status" value="1"/>
</dbReference>
<dbReference type="Proteomes" id="UP000789390">
    <property type="component" value="Unassembled WGS sequence"/>
</dbReference>
<protein>
    <submittedName>
        <fullName evidence="2">Uncharacterized protein</fullName>
    </submittedName>
</protein>
<dbReference type="OrthoDB" id="6355746at2759"/>
<dbReference type="PANTHER" id="PTHR47364">
    <property type="entry name" value="CYSTEINE PROTEINASE INHIBITOR 5"/>
    <property type="match status" value="1"/>
</dbReference>
<feature type="chain" id="PRO_5035324512" evidence="1">
    <location>
        <begin position="24"/>
        <end position="369"/>
    </location>
</feature>
<comment type="caution">
    <text evidence="2">The sequence shown here is derived from an EMBL/GenBank/DDBJ whole genome shotgun (WGS) entry which is preliminary data.</text>
</comment>
<dbReference type="EMBL" id="CAKKLH010000287">
    <property type="protein sequence ID" value="CAH0108786.1"/>
    <property type="molecule type" value="Genomic_DNA"/>
</dbReference>
<keyword evidence="3" id="KW-1185">Reference proteome</keyword>
<dbReference type="Gene3D" id="3.10.450.10">
    <property type="match status" value="2"/>
</dbReference>
<evidence type="ECO:0000313" key="2">
    <source>
        <dbReference type="EMBL" id="CAH0108786.1"/>
    </source>
</evidence>
<dbReference type="AlphaFoldDB" id="A0A8J2WML2"/>
<evidence type="ECO:0000256" key="1">
    <source>
        <dbReference type="SAM" id="SignalP"/>
    </source>
</evidence>
<sequence>MKFSTDLLIAIVAALFHVGEISSFPSTVTKKALPVKTASTDGTTTLKSSTTDPADNKGYIRIALDDPQVKELAAYATEEVRLHQQSTDLSLKGIAFALKQISTASRTNNYKLTLVLTKTGEKPSQSLLCNVNILLGEFANERQSKTNCIRANIVSGIQSISSNGTTLQEDADLAAAIFATTEFNRQNNNSSSSLILLHYIASGSLEMISGMEYKLHMQMQGSTKDDLVCDANILPRTPRILHGVECGAMSSVHAEKDIAGSYNTADVKDTDVKETAEFAANALTERQIIESSTDSVSDRLSLVKVAKAWKKPVRGIQRRLRMTLSNDGEGVHEPSSYCLAVIFEDRLSGEYELVNGPGNTVCSSTPPTA</sequence>